<sequence>MSVKAISTVTFSVDQNSDISVEKISSSSKKLQASNIVADTLKSLNLKEGNYTFEVFKDRITQYYNP</sequence>
<evidence type="ECO:0000313" key="1">
    <source>
        <dbReference type="EMBL" id="KKM25341.1"/>
    </source>
</evidence>
<name>A0A0F9ICM8_9ZZZZ</name>
<protein>
    <submittedName>
        <fullName evidence="1">Uncharacterized protein</fullName>
    </submittedName>
</protein>
<accession>A0A0F9ICM8</accession>
<dbReference type="AlphaFoldDB" id="A0A0F9ICM8"/>
<gene>
    <name evidence="1" type="ORF">LCGC14_1596010</name>
</gene>
<proteinExistence type="predicted"/>
<dbReference type="EMBL" id="LAZR01012738">
    <property type="protein sequence ID" value="KKM25341.1"/>
    <property type="molecule type" value="Genomic_DNA"/>
</dbReference>
<reference evidence="1" key="1">
    <citation type="journal article" date="2015" name="Nature">
        <title>Complex archaea that bridge the gap between prokaryotes and eukaryotes.</title>
        <authorList>
            <person name="Spang A."/>
            <person name="Saw J.H."/>
            <person name="Jorgensen S.L."/>
            <person name="Zaremba-Niedzwiedzka K."/>
            <person name="Martijn J."/>
            <person name="Lind A.E."/>
            <person name="van Eijk R."/>
            <person name="Schleper C."/>
            <person name="Guy L."/>
            <person name="Ettema T.J."/>
        </authorList>
    </citation>
    <scope>NUCLEOTIDE SEQUENCE</scope>
</reference>
<organism evidence="1">
    <name type="scientific">marine sediment metagenome</name>
    <dbReference type="NCBI Taxonomy" id="412755"/>
    <lineage>
        <taxon>unclassified sequences</taxon>
        <taxon>metagenomes</taxon>
        <taxon>ecological metagenomes</taxon>
    </lineage>
</organism>
<feature type="non-terminal residue" evidence="1">
    <location>
        <position position="66"/>
    </location>
</feature>
<comment type="caution">
    <text evidence="1">The sequence shown here is derived from an EMBL/GenBank/DDBJ whole genome shotgun (WGS) entry which is preliminary data.</text>
</comment>